<proteinExistence type="inferred from homology"/>
<reference evidence="3" key="2">
    <citation type="submission" date="2025-09" db="UniProtKB">
        <authorList>
            <consortium name="Ensembl"/>
        </authorList>
    </citation>
    <scope>IDENTIFICATION</scope>
</reference>
<dbReference type="GO" id="GO:0017159">
    <property type="term" value="F:pantetheine hydrolase activity"/>
    <property type="evidence" value="ECO:0007669"/>
    <property type="project" value="TreeGrafter"/>
</dbReference>
<evidence type="ECO:0000313" key="4">
    <source>
        <dbReference type="Proteomes" id="UP000694541"/>
    </source>
</evidence>
<keyword evidence="4" id="KW-1185">Reference proteome</keyword>
<dbReference type="GO" id="GO:0015939">
    <property type="term" value="P:pantothenate metabolic process"/>
    <property type="evidence" value="ECO:0007669"/>
    <property type="project" value="TreeGrafter"/>
</dbReference>
<comment type="similarity">
    <text evidence="1">Belongs to the carbon-nitrogen hydrolase superfamily. BTD/VNN family.</text>
</comment>
<dbReference type="SUPFAM" id="SSF56317">
    <property type="entry name" value="Carbon-nitrogen hydrolase"/>
    <property type="match status" value="1"/>
</dbReference>
<name>A0A8B9MEX0_9AVES</name>
<evidence type="ECO:0000259" key="2">
    <source>
        <dbReference type="PROSITE" id="PS50263"/>
    </source>
</evidence>
<reference evidence="3" key="1">
    <citation type="submission" date="2025-08" db="UniProtKB">
        <authorList>
            <consortium name="Ensembl"/>
        </authorList>
    </citation>
    <scope>IDENTIFICATION</scope>
</reference>
<dbReference type="Ensembl" id="ENSANIT00000008095.1">
    <property type="protein sequence ID" value="ENSANIP00000007829.1"/>
    <property type="gene ID" value="ENSANIG00000005305.1"/>
</dbReference>
<dbReference type="Pfam" id="PF00795">
    <property type="entry name" value="CN_hydrolase"/>
    <property type="match status" value="1"/>
</dbReference>
<dbReference type="PROSITE" id="PS50263">
    <property type="entry name" value="CN_HYDROLASE"/>
    <property type="match status" value="1"/>
</dbReference>
<dbReference type="Proteomes" id="UP000694541">
    <property type="component" value="Unplaced"/>
</dbReference>
<dbReference type="PANTHER" id="PTHR10609:SF27">
    <property type="entry name" value="CN HYDROLASE DOMAIN-CONTAINING PROTEIN-RELATED"/>
    <property type="match status" value="1"/>
</dbReference>
<dbReference type="InterPro" id="IPR040154">
    <property type="entry name" value="Biotinidase/VNN"/>
</dbReference>
<dbReference type="InterPro" id="IPR003010">
    <property type="entry name" value="C-N_Hydrolase"/>
</dbReference>
<evidence type="ECO:0000313" key="3">
    <source>
        <dbReference type="Ensembl" id="ENSANIP00000007829.1"/>
    </source>
</evidence>
<feature type="domain" description="CN hydrolase" evidence="2">
    <location>
        <begin position="1"/>
        <end position="136"/>
    </location>
</feature>
<dbReference type="PANTHER" id="PTHR10609">
    <property type="entry name" value="BIOTINIDASE-RELATED"/>
    <property type="match status" value="1"/>
</dbReference>
<sequence length="136" mass="15220">MHRHLMEGDACSLSGLVRVLQRCCQFVTHGQSHLEMNIPLLFMSWLEDCVLPSVGGDELPCPHQFAPAPVQERLSCMARNNSIYVVANMGDKKLCNSSDPSCPSDGRYQYNTDVVFDPEGKLVARYHKTTPSHSRI</sequence>
<evidence type="ECO:0000256" key="1">
    <source>
        <dbReference type="ARBA" id="ARBA00008225"/>
    </source>
</evidence>
<dbReference type="InterPro" id="IPR036526">
    <property type="entry name" value="C-N_Hydrolase_sf"/>
</dbReference>
<protein>
    <recommendedName>
        <fullName evidence="2">CN hydrolase domain-containing protein</fullName>
    </recommendedName>
</protein>
<dbReference type="AlphaFoldDB" id="A0A8B9MEX0"/>
<organism evidence="3 4">
    <name type="scientific">Accipiter nisus</name>
    <name type="common">Eurasian sparrowhawk</name>
    <dbReference type="NCBI Taxonomy" id="211598"/>
    <lineage>
        <taxon>Eukaryota</taxon>
        <taxon>Metazoa</taxon>
        <taxon>Chordata</taxon>
        <taxon>Craniata</taxon>
        <taxon>Vertebrata</taxon>
        <taxon>Euteleostomi</taxon>
        <taxon>Archelosauria</taxon>
        <taxon>Archosauria</taxon>
        <taxon>Dinosauria</taxon>
        <taxon>Saurischia</taxon>
        <taxon>Theropoda</taxon>
        <taxon>Coelurosauria</taxon>
        <taxon>Aves</taxon>
        <taxon>Neognathae</taxon>
        <taxon>Neoaves</taxon>
        <taxon>Telluraves</taxon>
        <taxon>Accipitrimorphae</taxon>
        <taxon>Accipitriformes</taxon>
        <taxon>Accipitridae</taxon>
        <taxon>Accipitrinae</taxon>
        <taxon>Accipiter</taxon>
    </lineage>
</organism>
<dbReference type="Gene3D" id="3.60.110.10">
    <property type="entry name" value="Carbon-nitrogen hydrolase"/>
    <property type="match status" value="1"/>
</dbReference>
<accession>A0A8B9MEX0</accession>